<comment type="caution">
    <text evidence="1">The sequence shown here is derived from an EMBL/GenBank/DDBJ whole genome shotgun (WGS) entry which is preliminary data.</text>
</comment>
<dbReference type="EMBL" id="UYJE01000809">
    <property type="protein sequence ID" value="VDH96732.1"/>
    <property type="molecule type" value="Genomic_DNA"/>
</dbReference>
<name>A0A8B6BXD7_MYTGA</name>
<proteinExistence type="predicted"/>
<protein>
    <submittedName>
        <fullName evidence="1">Uncharacterized protein</fullName>
    </submittedName>
</protein>
<reference evidence="1" key="1">
    <citation type="submission" date="2018-11" db="EMBL/GenBank/DDBJ databases">
        <authorList>
            <person name="Alioto T."/>
            <person name="Alioto T."/>
        </authorList>
    </citation>
    <scope>NUCLEOTIDE SEQUENCE</scope>
</reference>
<dbReference type="AlphaFoldDB" id="A0A8B6BXD7"/>
<gene>
    <name evidence="1" type="ORF">MGAL_10B053018</name>
</gene>
<keyword evidence="2" id="KW-1185">Reference proteome</keyword>
<accession>A0A8B6BXD7</accession>
<evidence type="ECO:0000313" key="1">
    <source>
        <dbReference type="EMBL" id="VDH96732.1"/>
    </source>
</evidence>
<sequence length="60" mass="6866">IVCILIILSLVFVQWFGAQFVPQLVKLTVIHVFSIATMRLKLVRGNVRVIHNNNDMNCTE</sequence>
<dbReference type="Proteomes" id="UP000596742">
    <property type="component" value="Unassembled WGS sequence"/>
</dbReference>
<feature type="non-terminal residue" evidence="1">
    <location>
        <position position="1"/>
    </location>
</feature>
<evidence type="ECO:0000313" key="2">
    <source>
        <dbReference type="Proteomes" id="UP000596742"/>
    </source>
</evidence>
<feature type="non-terminal residue" evidence="1">
    <location>
        <position position="60"/>
    </location>
</feature>
<organism evidence="1 2">
    <name type="scientific">Mytilus galloprovincialis</name>
    <name type="common">Mediterranean mussel</name>
    <dbReference type="NCBI Taxonomy" id="29158"/>
    <lineage>
        <taxon>Eukaryota</taxon>
        <taxon>Metazoa</taxon>
        <taxon>Spiralia</taxon>
        <taxon>Lophotrochozoa</taxon>
        <taxon>Mollusca</taxon>
        <taxon>Bivalvia</taxon>
        <taxon>Autobranchia</taxon>
        <taxon>Pteriomorphia</taxon>
        <taxon>Mytilida</taxon>
        <taxon>Mytiloidea</taxon>
        <taxon>Mytilidae</taxon>
        <taxon>Mytilinae</taxon>
        <taxon>Mytilus</taxon>
    </lineage>
</organism>